<dbReference type="KEGG" id="nth:Nther_1964"/>
<dbReference type="FunCoup" id="B2A6K1">
    <property type="interactions" value="59"/>
</dbReference>
<feature type="region of interest" description="Disordered" evidence="1">
    <location>
        <begin position="71"/>
        <end position="97"/>
    </location>
</feature>
<reference evidence="2 3" key="2">
    <citation type="journal article" date="2011" name="J. Bacteriol.">
        <title>Complete genome sequence of the anaerobic, halophilic alkalithermophile Natranaerobius thermophilus JW/NM-WN-LF.</title>
        <authorList>
            <person name="Zhao B."/>
            <person name="Mesbah N.M."/>
            <person name="Dalin E."/>
            <person name="Goodwin L."/>
            <person name="Nolan M."/>
            <person name="Pitluck S."/>
            <person name="Chertkov O."/>
            <person name="Brettin T.S."/>
            <person name="Han J."/>
            <person name="Larimer F.W."/>
            <person name="Land M.L."/>
            <person name="Hauser L."/>
            <person name="Kyrpides N."/>
            <person name="Wiegel J."/>
        </authorList>
    </citation>
    <scope>NUCLEOTIDE SEQUENCE [LARGE SCALE GENOMIC DNA]</scope>
    <source>
        <strain evidence="3">ATCC BAA-1301 / DSM 18059 / JW/NM-WN-LF</strain>
    </source>
</reference>
<reference evidence="2 3" key="1">
    <citation type="submission" date="2008-04" db="EMBL/GenBank/DDBJ databases">
        <title>Complete sequence of chromosome of Natranaerobius thermophilus JW/NM-WN-LF.</title>
        <authorList>
            <consortium name="US DOE Joint Genome Institute"/>
            <person name="Copeland A."/>
            <person name="Lucas S."/>
            <person name="Lapidus A."/>
            <person name="Glavina del Rio T."/>
            <person name="Dalin E."/>
            <person name="Tice H."/>
            <person name="Bruce D."/>
            <person name="Goodwin L."/>
            <person name="Pitluck S."/>
            <person name="Chertkov O."/>
            <person name="Brettin T."/>
            <person name="Detter J.C."/>
            <person name="Han C."/>
            <person name="Kuske C.R."/>
            <person name="Schmutz J."/>
            <person name="Larimer F."/>
            <person name="Land M."/>
            <person name="Hauser L."/>
            <person name="Kyrpides N."/>
            <person name="Lykidis A."/>
            <person name="Mesbah N.M."/>
            <person name="Wiegel J."/>
        </authorList>
    </citation>
    <scope>NUCLEOTIDE SEQUENCE [LARGE SCALE GENOMIC DNA]</scope>
    <source>
        <strain evidence="3">ATCC BAA-1301 / DSM 18059 / JW/NM-WN-LF</strain>
    </source>
</reference>
<dbReference type="Proteomes" id="UP000001683">
    <property type="component" value="Chromosome"/>
</dbReference>
<organism evidence="2 3">
    <name type="scientific">Natranaerobius thermophilus (strain ATCC BAA-1301 / DSM 18059 / JW/NM-WN-LF)</name>
    <dbReference type="NCBI Taxonomy" id="457570"/>
    <lineage>
        <taxon>Bacteria</taxon>
        <taxon>Bacillati</taxon>
        <taxon>Bacillota</taxon>
        <taxon>Clostridia</taxon>
        <taxon>Natranaerobiales</taxon>
        <taxon>Natranaerobiaceae</taxon>
        <taxon>Natranaerobius</taxon>
    </lineage>
</organism>
<dbReference type="Gene3D" id="1.20.1260.10">
    <property type="match status" value="1"/>
</dbReference>
<dbReference type="InterPro" id="IPR012347">
    <property type="entry name" value="Ferritin-like"/>
</dbReference>
<accession>B2A6K1</accession>
<feature type="compositionally biased region" description="Low complexity" evidence="1">
    <location>
        <begin position="76"/>
        <end position="91"/>
    </location>
</feature>
<evidence type="ECO:0000313" key="2">
    <source>
        <dbReference type="EMBL" id="ACB85534.1"/>
    </source>
</evidence>
<dbReference type="STRING" id="457570.Nther_1964"/>
<keyword evidence="3" id="KW-1185">Reference proteome</keyword>
<dbReference type="InterPro" id="IPR012851">
    <property type="entry name" value="Spore_coat_CotF-like"/>
</dbReference>
<proteinExistence type="predicted"/>
<dbReference type="EMBL" id="CP001034">
    <property type="protein sequence ID" value="ACB85534.1"/>
    <property type="molecule type" value="Genomic_DNA"/>
</dbReference>
<dbReference type="OrthoDB" id="1685263at2"/>
<protein>
    <submittedName>
        <fullName evidence="2">Coat F domain protein</fullName>
    </submittedName>
</protein>
<dbReference type="HOGENOM" id="CLU_2343782_0_0_9"/>
<dbReference type="eggNOG" id="COG5577">
    <property type="taxonomic scope" value="Bacteria"/>
</dbReference>
<sequence length="97" mass="11331">MQPQNQRNISDKDMLNDLLSTTKHVSSVYHQGVLEANSQDTRQAFFDLHDHTLEQHLNMLETMKSKGWYQPEMATGQNQSSQFQGQGQQQQYFTRRS</sequence>
<dbReference type="InParanoid" id="B2A6K1"/>
<dbReference type="AlphaFoldDB" id="B2A6K1"/>
<dbReference type="RefSeq" id="WP_012448393.1">
    <property type="nucleotide sequence ID" value="NC_010718.1"/>
</dbReference>
<dbReference type="Pfam" id="PF07875">
    <property type="entry name" value="Coat_F"/>
    <property type="match status" value="1"/>
</dbReference>
<evidence type="ECO:0000256" key="1">
    <source>
        <dbReference type="SAM" id="MobiDB-lite"/>
    </source>
</evidence>
<evidence type="ECO:0000313" key="3">
    <source>
        <dbReference type="Proteomes" id="UP000001683"/>
    </source>
</evidence>
<gene>
    <name evidence="2" type="ordered locus">Nther_1964</name>
</gene>
<name>B2A6K1_NATTJ</name>